<dbReference type="GO" id="GO:0003924">
    <property type="term" value="F:GTPase activity"/>
    <property type="evidence" value="ECO:0007669"/>
    <property type="project" value="InterPro"/>
</dbReference>
<keyword evidence="3" id="KW-1185">Reference proteome</keyword>
<dbReference type="PRINTS" id="PR00449">
    <property type="entry name" value="RASTRNSFRMNG"/>
</dbReference>
<dbReference type="InterPro" id="IPR020849">
    <property type="entry name" value="Small_GTPase_Ras-type"/>
</dbReference>
<dbReference type="GO" id="GO:0005525">
    <property type="term" value="F:GTP binding"/>
    <property type="evidence" value="ECO:0007669"/>
    <property type="project" value="UniProtKB-KW"/>
</dbReference>
<dbReference type="Pfam" id="PF00071">
    <property type="entry name" value="Ras"/>
    <property type="match status" value="1"/>
</dbReference>
<dbReference type="PROSITE" id="PS51419">
    <property type="entry name" value="RAB"/>
    <property type="match status" value="1"/>
</dbReference>
<protein>
    <submittedName>
        <fullName evidence="4">Uncharacterized protein</fullName>
    </submittedName>
</protein>
<name>A0A914E413_9BILA</name>
<dbReference type="SMART" id="SM00173">
    <property type="entry name" value="RAS"/>
    <property type="match status" value="1"/>
</dbReference>
<dbReference type="InterPro" id="IPR001806">
    <property type="entry name" value="Small_GTPase"/>
</dbReference>
<evidence type="ECO:0000313" key="4">
    <source>
        <dbReference type="WBParaSite" id="ACRNAN_scaffold5469.g22360.t1"/>
    </source>
</evidence>
<dbReference type="FunFam" id="3.40.50.300:FF:001447">
    <property type="entry name" value="Ras-related protein Rab-1B"/>
    <property type="match status" value="1"/>
</dbReference>
<dbReference type="WBParaSite" id="ACRNAN_scaffold5469.g22360.t1">
    <property type="protein sequence ID" value="ACRNAN_scaffold5469.g22360.t1"/>
    <property type="gene ID" value="ACRNAN_scaffold5469.g22360"/>
</dbReference>
<keyword evidence="1" id="KW-0547">Nucleotide-binding</keyword>
<proteinExistence type="predicted"/>
<dbReference type="SMART" id="SM00174">
    <property type="entry name" value="RHO"/>
    <property type="match status" value="1"/>
</dbReference>
<dbReference type="GO" id="GO:0016020">
    <property type="term" value="C:membrane"/>
    <property type="evidence" value="ECO:0007669"/>
    <property type="project" value="InterPro"/>
</dbReference>
<dbReference type="SUPFAM" id="SSF52540">
    <property type="entry name" value="P-loop containing nucleoside triphosphate hydrolases"/>
    <property type="match status" value="1"/>
</dbReference>
<dbReference type="InterPro" id="IPR005225">
    <property type="entry name" value="Small_GTP-bd"/>
</dbReference>
<evidence type="ECO:0000256" key="1">
    <source>
        <dbReference type="ARBA" id="ARBA00022741"/>
    </source>
</evidence>
<dbReference type="NCBIfam" id="TIGR00231">
    <property type="entry name" value="small_GTP"/>
    <property type="match status" value="1"/>
</dbReference>
<dbReference type="AlphaFoldDB" id="A0A914E413"/>
<evidence type="ECO:0000256" key="2">
    <source>
        <dbReference type="ARBA" id="ARBA00023134"/>
    </source>
</evidence>
<dbReference type="PROSITE" id="PS51421">
    <property type="entry name" value="RAS"/>
    <property type="match status" value="1"/>
</dbReference>
<accession>A0A914E413</accession>
<dbReference type="PANTHER" id="PTHR24070">
    <property type="entry name" value="RAS, DI-RAS, AND RHEB FAMILY MEMBERS OF SMALL GTPASE SUPERFAMILY"/>
    <property type="match status" value="1"/>
</dbReference>
<dbReference type="Gene3D" id="3.40.50.300">
    <property type="entry name" value="P-loop containing nucleotide triphosphate hydrolases"/>
    <property type="match status" value="1"/>
</dbReference>
<sequence>MGSSFVGKTSLARRIVDGTFPDSLYDYNETIMDYHIKLYKFNGRNYNLTIMDTAGQTRHMLWPRSVMFTDGYILVYSIDDRHSFEVLSLIYESIRKHDMKDIPLLLVGNKKDLQKCREVTYYEGQQLAESWNVDFIETSAKDCSDQVRILNRLLYAVEIFKGNIQKKCKKTKCCIG</sequence>
<organism evidence="3 4">
    <name type="scientific">Acrobeloides nanus</name>
    <dbReference type="NCBI Taxonomy" id="290746"/>
    <lineage>
        <taxon>Eukaryota</taxon>
        <taxon>Metazoa</taxon>
        <taxon>Ecdysozoa</taxon>
        <taxon>Nematoda</taxon>
        <taxon>Chromadorea</taxon>
        <taxon>Rhabditida</taxon>
        <taxon>Tylenchina</taxon>
        <taxon>Cephalobomorpha</taxon>
        <taxon>Cephaloboidea</taxon>
        <taxon>Cephalobidae</taxon>
        <taxon>Acrobeloides</taxon>
    </lineage>
</organism>
<dbReference type="InterPro" id="IPR027417">
    <property type="entry name" value="P-loop_NTPase"/>
</dbReference>
<reference evidence="4" key="1">
    <citation type="submission" date="2022-11" db="UniProtKB">
        <authorList>
            <consortium name="WormBaseParasite"/>
        </authorList>
    </citation>
    <scope>IDENTIFICATION</scope>
</reference>
<dbReference type="SMART" id="SM00175">
    <property type="entry name" value="RAB"/>
    <property type="match status" value="1"/>
</dbReference>
<dbReference type="Proteomes" id="UP000887540">
    <property type="component" value="Unplaced"/>
</dbReference>
<keyword evidence="2" id="KW-0342">GTP-binding</keyword>
<evidence type="ECO:0000313" key="3">
    <source>
        <dbReference type="Proteomes" id="UP000887540"/>
    </source>
</evidence>
<dbReference type="GO" id="GO:0007165">
    <property type="term" value="P:signal transduction"/>
    <property type="evidence" value="ECO:0007669"/>
    <property type="project" value="InterPro"/>
</dbReference>